<evidence type="ECO:0000313" key="3">
    <source>
        <dbReference type="Proteomes" id="UP001609376"/>
    </source>
</evidence>
<organism evidence="2 3">
    <name type="scientific">Paracoccus broussonetiae subsp. drimophilus</name>
    <dbReference type="NCBI Taxonomy" id="3373869"/>
    <lineage>
        <taxon>Bacteria</taxon>
        <taxon>Pseudomonadati</taxon>
        <taxon>Pseudomonadota</taxon>
        <taxon>Alphaproteobacteria</taxon>
        <taxon>Rhodobacterales</taxon>
        <taxon>Paracoccaceae</taxon>
        <taxon>Paracoccus</taxon>
        <taxon>Paracoccus broussonetiae</taxon>
    </lineage>
</organism>
<protein>
    <recommendedName>
        <fullName evidence="4">Transporter</fullName>
    </recommendedName>
</protein>
<dbReference type="SUPFAM" id="SSF56935">
    <property type="entry name" value="Porins"/>
    <property type="match status" value="1"/>
</dbReference>
<dbReference type="Proteomes" id="UP001609376">
    <property type="component" value="Unassembled WGS sequence"/>
</dbReference>
<comment type="caution">
    <text evidence="2">The sequence shown here is derived from an EMBL/GenBank/DDBJ whole genome shotgun (WGS) entry which is preliminary data.</text>
</comment>
<dbReference type="EMBL" id="JBIMPR010000001">
    <property type="protein sequence ID" value="MFH5772645.1"/>
    <property type="molecule type" value="Genomic_DNA"/>
</dbReference>
<sequence>MLASSFSGLRRSTRGRFRSIVALSALMLLPTTLAAQTTDKAAEDPTKIATKAGVSYSGDATISGSLAVGPKFKFNARISEGGQWSVGASYLFPIAILTFAASKSEFDDGSLQTRYSLGGFVPCKSLGVDTGKWQAFVPFGYTHTDAENSVTDVELDETIIVEMSSKSAYVGLSGIRPLNDRMTLMAHGVVSKGSDDFSGVALGVGSSYHLTPSDRITAFGRYVDNSFGAKQKLGISYQHEF</sequence>
<proteinExistence type="predicted"/>
<feature type="signal peptide" evidence="1">
    <location>
        <begin position="1"/>
        <end position="34"/>
    </location>
</feature>
<evidence type="ECO:0000256" key="1">
    <source>
        <dbReference type="SAM" id="SignalP"/>
    </source>
</evidence>
<evidence type="ECO:0000313" key="2">
    <source>
        <dbReference type="EMBL" id="MFH5772645.1"/>
    </source>
</evidence>
<feature type="chain" id="PRO_5046874396" description="Transporter" evidence="1">
    <location>
        <begin position="35"/>
        <end position="241"/>
    </location>
</feature>
<gene>
    <name evidence="2" type="ORF">ACHFJ0_00255</name>
</gene>
<keyword evidence="3" id="KW-1185">Reference proteome</keyword>
<accession>A0ABW7LE75</accession>
<name>A0ABW7LE75_9RHOB</name>
<dbReference type="RefSeq" id="WP_395130970.1">
    <property type="nucleotide sequence ID" value="NZ_JBIMPR010000001.1"/>
</dbReference>
<keyword evidence="1" id="KW-0732">Signal</keyword>
<evidence type="ECO:0008006" key="4">
    <source>
        <dbReference type="Google" id="ProtNLM"/>
    </source>
</evidence>
<reference evidence="2 3" key="1">
    <citation type="submission" date="2024-10" db="EMBL/GenBank/DDBJ databases">
        <title>Paracoccus drimophilus sp. nov., a novel bacterium from corn roots in Hunan.</title>
        <authorList>
            <person name="Li X."/>
        </authorList>
    </citation>
    <scope>NUCLEOTIDE SEQUENCE [LARGE SCALE GENOMIC DNA]</scope>
    <source>
        <strain evidence="2 3">NGMCC 1.201697</strain>
    </source>
</reference>